<dbReference type="InterPro" id="IPR012338">
    <property type="entry name" value="Beta-lactam/transpept-like"/>
</dbReference>
<proteinExistence type="inferred from homology"/>
<comment type="catalytic activity">
    <reaction evidence="7">
        <text>L-glutamine + H2O = L-glutamate + NH4(+)</text>
        <dbReference type="Rhea" id="RHEA:15889"/>
        <dbReference type="ChEBI" id="CHEBI:15377"/>
        <dbReference type="ChEBI" id="CHEBI:28938"/>
        <dbReference type="ChEBI" id="CHEBI:29985"/>
        <dbReference type="ChEBI" id="CHEBI:58359"/>
        <dbReference type="EC" id="3.5.1.2"/>
    </reaction>
</comment>
<keyword evidence="5" id="KW-0378">Hydrolase</keyword>
<dbReference type="Pfam" id="PF04960">
    <property type="entry name" value="Glutaminase"/>
    <property type="match status" value="1"/>
</dbReference>
<dbReference type="Gene3D" id="3.40.710.10">
    <property type="entry name" value="DD-peptidase/beta-lactamase superfamily"/>
    <property type="match status" value="1"/>
</dbReference>
<keyword evidence="4" id="KW-0677">Repeat</keyword>
<dbReference type="PANTHER" id="PTHR12544:SF29">
    <property type="entry name" value="GLUTAMINASE"/>
    <property type="match status" value="1"/>
</dbReference>
<evidence type="ECO:0000259" key="8">
    <source>
        <dbReference type="Pfam" id="PF17959"/>
    </source>
</evidence>
<feature type="domain" description="Glutaminase EF-hand" evidence="8">
    <location>
        <begin position="47"/>
        <end position="139"/>
    </location>
</feature>
<evidence type="ECO:0000256" key="3">
    <source>
        <dbReference type="ARBA" id="ARBA00012918"/>
    </source>
</evidence>
<sequence length="283" mass="31757">MAGLTFSKNNVDTIGEILNRKSSAAQLLKDAQTGLNQAFEADQQSPEELIFELFKVPNRDEACIGKLIAVLKSFGLREDDPRLKPMMEKIREIEAEQELLSNETKDARHWNLDRAQFKSCVSGSLVIITQALRNNLIVPSWHEFVEMMREIYVECKPIDGGQTAQYIPQLARADPTKWGVSICTVDGQRVSFGDAKVPFGFQSVSKAFNYAILASEIGADEVHSYVGQEPSGRFFNEICLDRNNKPHNPMVNSGAIVVSSLIKKEMNMADRFDYVLGEYKKMA</sequence>
<evidence type="ECO:0000256" key="5">
    <source>
        <dbReference type="ARBA" id="ARBA00022801"/>
    </source>
</evidence>
<name>A0A914W392_9BILA</name>
<dbReference type="SUPFAM" id="SSF56601">
    <property type="entry name" value="beta-lactamase/transpeptidase-like"/>
    <property type="match status" value="1"/>
</dbReference>
<dbReference type="InterPro" id="IPR015868">
    <property type="entry name" value="Glutaminase"/>
</dbReference>
<evidence type="ECO:0000256" key="4">
    <source>
        <dbReference type="ARBA" id="ARBA00022737"/>
    </source>
</evidence>
<evidence type="ECO:0000313" key="9">
    <source>
        <dbReference type="Proteomes" id="UP000887566"/>
    </source>
</evidence>
<evidence type="ECO:0000313" key="10">
    <source>
        <dbReference type="WBParaSite" id="PSAMB.scaffold3037size19947.g20053.t1"/>
    </source>
</evidence>
<dbReference type="InterPro" id="IPR041541">
    <property type="entry name" value="Glutaminase_EF-hand"/>
</dbReference>
<dbReference type="GO" id="GO:0004359">
    <property type="term" value="F:glutaminase activity"/>
    <property type="evidence" value="ECO:0007669"/>
    <property type="project" value="UniProtKB-EC"/>
</dbReference>
<dbReference type="GO" id="GO:0006543">
    <property type="term" value="P:L-glutamine catabolic process"/>
    <property type="evidence" value="ECO:0007669"/>
    <property type="project" value="TreeGrafter"/>
</dbReference>
<dbReference type="EC" id="3.5.1.2" evidence="3"/>
<accession>A0A914W392</accession>
<evidence type="ECO:0000256" key="2">
    <source>
        <dbReference type="ARBA" id="ARBA00011881"/>
    </source>
</evidence>
<protein>
    <recommendedName>
        <fullName evidence="3">glutaminase</fullName>
        <ecNumber evidence="3">3.5.1.2</ecNumber>
    </recommendedName>
</protein>
<dbReference type="GO" id="GO:0006537">
    <property type="term" value="P:glutamate biosynthetic process"/>
    <property type="evidence" value="ECO:0007669"/>
    <property type="project" value="TreeGrafter"/>
</dbReference>
<comment type="subunit">
    <text evidence="2">Homotetramer.</text>
</comment>
<evidence type="ECO:0000256" key="6">
    <source>
        <dbReference type="ARBA" id="ARBA00023043"/>
    </source>
</evidence>
<evidence type="ECO:0000256" key="1">
    <source>
        <dbReference type="ARBA" id="ARBA00011076"/>
    </source>
</evidence>
<dbReference type="Gene3D" id="1.10.238.210">
    <property type="match status" value="1"/>
</dbReference>
<dbReference type="WBParaSite" id="PSAMB.scaffold3037size19947.g20053.t1">
    <property type="protein sequence ID" value="PSAMB.scaffold3037size19947.g20053.t1"/>
    <property type="gene ID" value="PSAMB.scaffold3037size19947.g20053"/>
</dbReference>
<dbReference type="PANTHER" id="PTHR12544">
    <property type="entry name" value="GLUTAMINASE"/>
    <property type="match status" value="1"/>
</dbReference>
<organism evidence="9 10">
    <name type="scientific">Plectus sambesii</name>
    <dbReference type="NCBI Taxonomy" id="2011161"/>
    <lineage>
        <taxon>Eukaryota</taxon>
        <taxon>Metazoa</taxon>
        <taxon>Ecdysozoa</taxon>
        <taxon>Nematoda</taxon>
        <taxon>Chromadorea</taxon>
        <taxon>Plectida</taxon>
        <taxon>Plectina</taxon>
        <taxon>Plectoidea</taxon>
        <taxon>Plectidae</taxon>
        <taxon>Plectus</taxon>
    </lineage>
</organism>
<keyword evidence="9" id="KW-1185">Reference proteome</keyword>
<evidence type="ECO:0000256" key="7">
    <source>
        <dbReference type="ARBA" id="ARBA00049534"/>
    </source>
</evidence>
<dbReference type="Proteomes" id="UP000887566">
    <property type="component" value="Unplaced"/>
</dbReference>
<dbReference type="AlphaFoldDB" id="A0A914W392"/>
<dbReference type="Pfam" id="PF17959">
    <property type="entry name" value="EF-hand_14"/>
    <property type="match status" value="1"/>
</dbReference>
<comment type="similarity">
    <text evidence="1">Belongs to the glutaminase family.</text>
</comment>
<reference evidence="10" key="1">
    <citation type="submission" date="2022-11" db="UniProtKB">
        <authorList>
            <consortium name="WormBaseParasite"/>
        </authorList>
    </citation>
    <scope>IDENTIFICATION</scope>
</reference>
<keyword evidence="6" id="KW-0040">ANK repeat</keyword>